<sequence length="686" mass="71905">MSPSRSVRHLRPALLATAALAVPIGPALLSPLASAADPVVPAEQQLQGAAPADLWSVADAVVAPIDGQWSSSAGAYVVNGVPRARLNAEMLLVHAYAAIGDRPSAGGGRHDDRIEPLVRLLTGPMYVATLEGKVTQAPEAGHSVTTHAPGFADASGNVNTMHQSLDAVVMRALAAAWRARTAAHLSPEVQALIRDRVSAVARSPFWRSPSRLLNQINWNADVYAADATVTGDPTLLREDYRAQLQWFLARARKTAYPKGDTNLASGLGFHYLPNRPPSTSTNRSDTAEYANIAYGALAYYDQALQAGMAPLSAGERRLLRDWTRRIAYGNWTNAGYLNWDSGKGVQRLHLTQYWLLALRGFVAGASGSASAGWLPEQAETARWLLHQAVAHYQQRAAESRSVILPAASFGMTGSNLVSDSFDGLTGTARFASTLAELADRGLAGGTGSALPAAVSHDADLGRLAVTTPRLSTAILAPWSPMRVGGLEPARLLDGAARPLTGIGGSGPGSLGLTLRSGASTLIETEPGKPRKSESALKVPAANRNASRTLSGTLTVSGTDSASRLGLTVSHRISTAAIRTTYTIRNSRPGTVTAELRIPTYGKGSGSLTVGQKLSATALARQRAIVAPSGGRFTLGLKGLPRGATGQVVKVAAQKGNPTPGPQLRIRFTVPSGTTRVQRLIKVPAAG</sequence>
<feature type="chain" id="PRO_5003531234" evidence="2">
    <location>
        <begin position="36"/>
        <end position="686"/>
    </location>
</feature>
<feature type="compositionally biased region" description="Basic and acidic residues" evidence="1">
    <location>
        <begin position="525"/>
        <end position="534"/>
    </location>
</feature>
<accession>H0E6J7</accession>
<dbReference type="AlphaFoldDB" id="H0E6J7"/>
<evidence type="ECO:0000256" key="1">
    <source>
        <dbReference type="SAM" id="MobiDB-lite"/>
    </source>
</evidence>
<feature type="signal peptide" evidence="2">
    <location>
        <begin position="1"/>
        <end position="35"/>
    </location>
</feature>
<proteinExistence type="predicted"/>
<keyword evidence="4" id="KW-1185">Reference proteome</keyword>
<dbReference type="RefSeq" id="WP_007575420.1">
    <property type="nucleotide sequence ID" value="NZ_AGUD01000205.1"/>
</dbReference>
<dbReference type="Proteomes" id="UP000005143">
    <property type="component" value="Unassembled WGS sequence"/>
</dbReference>
<organism evidence="3 4">
    <name type="scientific">Patulibacter medicamentivorans</name>
    <dbReference type="NCBI Taxonomy" id="1097667"/>
    <lineage>
        <taxon>Bacteria</taxon>
        <taxon>Bacillati</taxon>
        <taxon>Actinomycetota</taxon>
        <taxon>Thermoleophilia</taxon>
        <taxon>Solirubrobacterales</taxon>
        <taxon>Patulibacteraceae</taxon>
        <taxon>Patulibacter</taxon>
    </lineage>
</organism>
<name>H0E6J7_9ACTN</name>
<comment type="caution">
    <text evidence="3">The sequence shown here is derived from an EMBL/GenBank/DDBJ whole genome shotgun (WGS) entry which is preliminary data.</text>
</comment>
<reference evidence="3 4" key="1">
    <citation type="journal article" date="2013" name="Biodegradation">
        <title>Quantitative proteomic analysis of ibuprofen-degrading Patulibacter sp. strain I11.</title>
        <authorList>
            <person name="Almeida B."/>
            <person name="Kjeldal H."/>
            <person name="Lolas I."/>
            <person name="Knudsen A.D."/>
            <person name="Carvalho G."/>
            <person name="Nielsen K.L."/>
            <person name="Barreto Crespo M.T."/>
            <person name="Stensballe A."/>
            <person name="Nielsen J.L."/>
        </authorList>
    </citation>
    <scope>NUCLEOTIDE SEQUENCE [LARGE SCALE GENOMIC DNA]</scope>
    <source>
        <strain evidence="3 4">I11</strain>
    </source>
</reference>
<keyword evidence="2" id="KW-0732">Signal</keyword>
<feature type="region of interest" description="Disordered" evidence="1">
    <location>
        <begin position="523"/>
        <end position="543"/>
    </location>
</feature>
<dbReference type="EMBL" id="AGUD01000205">
    <property type="protein sequence ID" value="EHN10696.1"/>
    <property type="molecule type" value="Genomic_DNA"/>
</dbReference>
<gene>
    <name evidence="3" type="ORF">PAI11_24470</name>
</gene>
<evidence type="ECO:0000313" key="4">
    <source>
        <dbReference type="Proteomes" id="UP000005143"/>
    </source>
</evidence>
<protein>
    <submittedName>
        <fullName evidence="3">Uncharacterized protein</fullName>
    </submittedName>
</protein>
<evidence type="ECO:0000313" key="3">
    <source>
        <dbReference type="EMBL" id="EHN10696.1"/>
    </source>
</evidence>
<dbReference type="OrthoDB" id="5240873at2"/>
<evidence type="ECO:0000256" key="2">
    <source>
        <dbReference type="SAM" id="SignalP"/>
    </source>
</evidence>